<name>A0A6B2MMG1_9BURK</name>
<dbReference type="RefSeq" id="WP_163126238.1">
    <property type="nucleotide sequence ID" value="NZ_JAAEAM010000064.1"/>
</dbReference>
<feature type="region of interest" description="Disordered" evidence="1">
    <location>
        <begin position="1"/>
        <end position="20"/>
    </location>
</feature>
<sequence length="128" mass="13960">MARRSGRASRRAQASRSSEADVYDFDQLNVAINGVFGELVSYQPAAGGKPFDVPGPFVDAFRKPYFKEDGSVGYTTAAPAIGVRLADFPSPPVKNDTLIRKKTGERFMVLDMHPDGVGWLNLILKVAK</sequence>
<feature type="compositionally biased region" description="Basic residues" evidence="1">
    <location>
        <begin position="1"/>
        <end position="10"/>
    </location>
</feature>
<evidence type="ECO:0000256" key="1">
    <source>
        <dbReference type="SAM" id="MobiDB-lite"/>
    </source>
</evidence>
<comment type="caution">
    <text evidence="2">The sequence shown here is derived from an EMBL/GenBank/DDBJ whole genome shotgun (WGS) entry which is preliminary data.</text>
</comment>
<dbReference type="Pfam" id="PF05354">
    <property type="entry name" value="Phage_attach"/>
    <property type="match status" value="1"/>
</dbReference>
<dbReference type="Gene3D" id="2.40.10.180">
    <property type="entry name" value="Phage tail proteins"/>
    <property type="match status" value="1"/>
</dbReference>
<gene>
    <name evidence="2" type="ORF">GFJ35_34470</name>
</gene>
<accession>A0A6B2MMG1</accession>
<dbReference type="GO" id="GO:0019068">
    <property type="term" value="P:virion assembly"/>
    <property type="evidence" value="ECO:0007669"/>
    <property type="project" value="InterPro"/>
</dbReference>
<dbReference type="EMBL" id="JAAEAM010000064">
    <property type="protein sequence ID" value="NDV77118.1"/>
    <property type="molecule type" value="Genomic_DNA"/>
</dbReference>
<dbReference type="InterPro" id="IPR053734">
    <property type="entry name" value="Phage_Head-Tail_Connect_sf"/>
</dbReference>
<dbReference type="InterPro" id="IPR008018">
    <property type="entry name" value="Phage_tail_attach_FII"/>
</dbReference>
<evidence type="ECO:0000313" key="2">
    <source>
        <dbReference type="EMBL" id="NDV77118.1"/>
    </source>
</evidence>
<protein>
    <submittedName>
        <fullName evidence="2">Uncharacterized protein</fullName>
    </submittedName>
</protein>
<organism evidence="2">
    <name type="scientific">Burkholderia cenocepacia</name>
    <dbReference type="NCBI Taxonomy" id="95486"/>
    <lineage>
        <taxon>Bacteria</taxon>
        <taxon>Pseudomonadati</taxon>
        <taxon>Pseudomonadota</taxon>
        <taxon>Betaproteobacteria</taxon>
        <taxon>Burkholderiales</taxon>
        <taxon>Burkholderiaceae</taxon>
        <taxon>Burkholderia</taxon>
        <taxon>Burkholderia cepacia complex</taxon>
    </lineage>
</organism>
<proteinExistence type="predicted"/>
<reference evidence="2" key="1">
    <citation type="submission" date="2019-11" db="EMBL/GenBank/DDBJ databases">
        <title>Burkholderia cenocepacia CF.</title>
        <authorList>
            <person name="Vianna E.F."/>
            <person name="Marques E.A."/>
            <person name="Albano R.M."/>
            <person name="Leao R.S."/>
        </authorList>
    </citation>
    <scope>NUCLEOTIDE SEQUENCE</scope>
    <source>
        <strain evidence="2">MS-2140</strain>
    </source>
</reference>
<dbReference type="AlphaFoldDB" id="A0A6B2MMG1"/>